<evidence type="ECO:0000313" key="5">
    <source>
        <dbReference type="Proteomes" id="UP000186112"/>
    </source>
</evidence>
<keyword evidence="2" id="KW-0472">Membrane</keyword>
<keyword evidence="2" id="KW-0812">Transmembrane</keyword>
<feature type="transmembrane region" description="Helical" evidence="2">
    <location>
        <begin position="37"/>
        <end position="57"/>
    </location>
</feature>
<accession>A0A1U7M946</accession>
<keyword evidence="5" id="KW-1185">Reference proteome</keyword>
<dbReference type="GO" id="GO:0016020">
    <property type="term" value="C:membrane"/>
    <property type="evidence" value="ECO:0007669"/>
    <property type="project" value="InterPro"/>
</dbReference>
<comment type="caution">
    <text evidence="4">The sequence shown here is derived from an EMBL/GenBank/DDBJ whole genome shotgun (WGS) entry which is preliminary data.</text>
</comment>
<feature type="domain" description="EamA" evidence="3">
    <location>
        <begin position="159"/>
        <end position="297"/>
    </location>
</feature>
<feature type="transmembrane region" description="Helical" evidence="2">
    <location>
        <begin position="101"/>
        <end position="119"/>
    </location>
</feature>
<evidence type="ECO:0000259" key="3">
    <source>
        <dbReference type="Pfam" id="PF00892"/>
    </source>
</evidence>
<comment type="similarity">
    <text evidence="1">Belongs to the EamA transporter family.</text>
</comment>
<dbReference type="PANTHER" id="PTHR22911">
    <property type="entry name" value="ACYL-MALONYL CONDENSING ENZYME-RELATED"/>
    <property type="match status" value="1"/>
</dbReference>
<name>A0A1U7M946_TISCR</name>
<gene>
    <name evidence="4" type="ORF">TICRE_01290</name>
</gene>
<dbReference type="EMBL" id="LTDM01000002">
    <property type="protein sequence ID" value="OLS03806.1"/>
    <property type="molecule type" value="Genomic_DNA"/>
</dbReference>
<feature type="transmembrane region" description="Helical" evidence="2">
    <location>
        <begin position="163"/>
        <end position="181"/>
    </location>
</feature>
<dbReference type="SUPFAM" id="SSF103481">
    <property type="entry name" value="Multidrug resistance efflux transporter EmrE"/>
    <property type="match status" value="2"/>
</dbReference>
<dbReference type="Pfam" id="PF00892">
    <property type="entry name" value="EamA"/>
    <property type="match status" value="2"/>
</dbReference>
<keyword evidence="2" id="KW-1133">Transmembrane helix</keyword>
<evidence type="ECO:0000256" key="2">
    <source>
        <dbReference type="SAM" id="Phobius"/>
    </source>
</evidence>
<dbReference type="AlphaFoldDB" id="A0A1U7M946"/>
<dbReference type="InterPro" id="IPR000620">
    <property type="entry name" value="EamA_dom"/>
</dbReference>
<reference evidence="4 5" key="1">
    <citation type="submission" date="2016-02" db="EMBL/GenBank/DDBJ databases">
        <title>Genome sequence of Tissierella creatinophila DSM 6911.</title>
        <authorList>
            <person name="Poehlein A."/>
            <person name="Daniel R."/>
        </authorList>
    </citation>
    <scope>NUCLEOTIDE SEQUENCE [LARGE SCALE GENOMIC DNA]</scope>
    <source>
        <strain evidence="4 5">DSM 6911</strain>
    </source>
</reference>
<dbReference type="PANTHER" id="PTHR22911:SF137">
    <property type="entry name" value="SOLUTE CARRIER FAMILY 35 MEMBER G2-RELATED"/>
    <property type="match status" value="1"/>
</dbReference>
<dbReference type="InterPro" id="IPR037185">
    <property type="entry name" value="EmrE-like"/>
</dbReference>
<feature type="transmembrane region" description="Helical" evidence="2">
    <location>
        <begin position="125"/>
        <end position="143"/>
    </location>
</feature>
<protein>
    <submittedName>
        <fullName evidence="4">EamA-like transporter family protein</fullName>
    </submittedName>
</protein>
<organism evidence="4 5">
    <name type="scientific">Tissierella creatinophila DSM 6911</name>
    <dbReference type="NCBI Taxonomy" id="1123403"/>
    <lineage>
        <taxon>Bacteria</taxon>
        <taxon>Bacillati</taxon>
        <taxon>Bacillota</taxon>
        <taxon>Tissierellia</taxon>
        <taxon>Tissierellales</taxon>
        <taxon>Tissierellaceae</taxon>
        <taxon>Tissierella</taxon>
    </lineage>
</organism>
<dbReference type="Proteomes" id="UP000186112">
    <property type="component" value="Unassembled WGS sequence"/>
</dbReference>
<evidence type="ECO:0000256" key="1">
    <source>
        <dbReference type="ARBA" id="ARBA00007362"/>
    </source>
</evidence>
<proteinExistence type="inferred from homology"/>
<evidence type="ECO:0000313" key="4">
    <source>
        <dbReference type="EMBL" id="OLS03806.1"/>
    </source>
</evidence>
<feature type="transmembrane region" description="Helical" evidence="2">
    <location>
        <begin position="69"/>
        <end position="89"/>
    </location>
</feature>
<feature type="transmembrane region" description="Helical" evidence="2">
    <location>
        <begin position="6"/>
        <end position="25"/>
    </location>
</feature>
<feature type="domain" description="EamA" evidence="3">
    <location>
        <begin position="6"/>
        <end position="142"/>
    </location>
</feature>
<feature type="transmembrane region" description="Helical" evidence="2">
    <location>
        <begin position="193"/>
        <end position="212"/>
    </location>
</feature>
<feature type="transmembrane region" description="Helical" evidence="2">
    <location>
        <begin position="252"/>
        <end position="274"/>
    </location>
</feature>
<feature type="transmembrane region" description="Helical" evidence="2">
    <location>
        <begin position="224"/>
        <end position="246"/>
    </location>
</feature>
<sequence length="299" mass="32615">MISSKIGEIAALTTAICWAVMGMFFESAGKRVGSLAVNFIRLVFGFLFISIFTYFVRGHFFPVDATLHNWTWLSISGAIGFFLGDLFLFQAYIEIGTRISLLILASSPPLTALLGFIFLKEKVSILGVLGMFVTFLGIALVILSKDTGERKFKFTHSIKGLIYAFLGAIGQSVGTIFSKVGMNGYNAFASTQIRIISGFFSFVILFLFLNRWSDLKEALKDKRAMILIAVGAILGPFLGVSLQLISLQYTTAGVSATIISIMPIIIIPFSIIIYKEKITAKEILGAVLSVLGVGVLFLI</sequence>